<evidence type="ECO:0000256" key="4">
    <source>
        <dbReference type="ARBA" id="ARBA00022723"/>
    </source>
</evidence>
<dbReference type="SUPFAM" id="SSF53335">
    <property type="entry name" value="S-adenosyl-L-methionine-dependent methyltransferases"/>
    <property type="match status" value="1"/>
</dbReference>
<evidence type="ECO:0000256" key="5">
    <source>
        <dbReference type="ARBA" id="ARBA00022842"/>
    </source>
</evidence>
<organism evidence="9 10">
    <name type="scientific">Rhododendron simsii</name>
    <name type="common">Sims's rhododendron</name>
    <dbReference type="NCBI Taxonomy" id="118357"/>
    <lineage>
        <taxon>Eukaryota</taxon>
        <taxon>Viridiplantae</taxon>
        <taxon>Streptophyta</taxon>
        <taxon>Embryophyta</taxon>
        <taxon>Tracheophyta</taxon>
        <taxon>Spermatophyta</taxon>
        <taxon>Magnoliopsida</taxon>
        <taxon>eudicotyledons</taxon>
        <taxon>Gunneridae</taxon>
        <taxon>Pentapetalae</taxon>
        <taxon>asterids</taxon>
        <taxon>Ericales</taxon>
        <taxon>Ericaceae</taxon>
        <taxon>Ericoideae</taxon>
        <taxon>Rhodoreae</taxon>
        <taxon>Rhododendron</taxon>
    </lineage>
</organism>
<proteinExistence type="inferred from homology"/>
<dbReference type="Pfam" id="PF03492">
    <property type="entry name" value="Methyltransf_7"/>
    <property type="match status" value="1"/>
</dbReference>
<dbReference type="Gene3D" id="1.10.1200.270">
    <property type="entry name" value="Methyltransferase, alpha-helical capping domain"/>
    <property type="match status" value="1"/>
</dbReference>
<dbReference type="OrthoDB" id="1923662at2759"/>
<comment type="caution">
    <text evidence="9">The sequence shown here is derived from an EMBL/GenBank/DDBJ whole genome shotgun (WGS) entry which is preliminary data.</text>
</comment>
<dbReference type="InterPro" id="IPR036770">
    <property type="entry name" value="Ankyrin_rpt-contain_sf"/>
</dbReference>
<name>A0A834H2W2_RHOSS</name>
<evidence type="ECO:0000313" key="10">
    <source>
        <dbReference type="Proteomes" id="UP000626092"/>
    </source>
</evidence>
<evidence type="ECO:0000259" key="8">
    <source>
        <dbReference type="Pfam" id="PF13962"/>
    </source>
</evidence>
<dbReference type="InterPro" id="IPR042086">
    <property type="entry name" value="MeTrfase_capping"/>
</dbReference>
<dbReference type="EMBL" id="WJXA01000004">
    <property type="protein sequence ID" value="KAF7146437.1"/>
    <property type="molecule type" value="Genomic_DNA"/>
</dbReference>
<comment type="similarity">
    <text evidence="1">Belongs to the methyltransferase superfamily. Type-7 methyltransferase family.</text>
</comment>
<dbReference type="GO" id="GO:0008168">
    <property type="term" value="F:methyltransferase activity"/>
    <property type="evidence" value="ECO:0007669"/>
    <property type="project" value="UniProtKB-KW"/>
</dbReference>
<dbReference type="PROSITE" id="PS50297">
    <property type="entry name" value="ANK_REP_REGION"/>
    <property type="match status" value="2"/>
</dbReference>
<dbReference type="GO" id="GO:0032259">
    <property type="term" value="P:methylation"/>
    <property type="evidence" value="ECO:0007669"/>
    <property type="project" value="UniProtKB-KW"/>
</dbReference>
<dbReference type="InterPro" id="IPR005299">
    <property type="entry name" value="MeTrfase_7"/>
</dbReference>
<keyword evidence="7" id="KW-1133">Transmembrane helix</keyword>
<accession>A0A834H2W2</accession>
<dbReference type="SUPFAM" id="SSF48403">
    <property type="entry name" value="Ankyrin repeat"/>
    <property type="match status" value="1"/>
</dbReference>
<evidence type="ECO:0000256" key="7">
    <source>
        <dbReference type="SAM" id="Phobius"/>
    </source>
</evidence>
<dbReference type="Gene3D" id="1.25.40.20">
    <property type="entry name" value="Ankyrin repeat-containing domain"/>
    <property type="match status" value="2"/>
</dbReference>
<dbReference type="Gene3D" id="3.40.50.150">
    <property type="entry name" value="Vaccinia Virus protein VP39"/>
    <property type="match status" value="1"/>
</dbReference>
<reference evidence="9" key="1">
    <citation type="submission" date="2019-11" db="EMBL/GenBank/DDBJ databases">
        <authorList>
            <person name="Liu Y."/>
            <person name="Hou J."/>
            <person name="Li T.-Q."/>
            <person name="Guan C.-H."/>
            <person name="Wu X."/>
            <person name="Wu H.-Z."/>
            <person name="Ling F."/>
            <person name="Zhang R."/>
            <person name="Shi X.-G."/>
            <person name="Ren J.-P."/>
            <person name="Chen E.-F."/>
            <person name="Sun J.-M."/>
        </authorList>
    </citation>
    <scope>NUCLEOTIDE SEQUENCE</scope>
    <source>
        <strain evidence="9">Adult_tree_wgs_1</strain>
        <tissue evidence="9">Leaves</tissue>
    </source>
</reference>
<dbReference type="Pfam" id="PF13962">
    <property type="entry name" value="PGG"/>
    <property type="match status" value="1"/>
</dbReference>
<feature type="domain" description="PGG" evidence="8">
    <location>
        <begin position="486"/>
        <end position="596"/>
    </location>
</feature>
<feature type="repeat" description="ANK" evidence="6">
    <location>
        <begin position="123"/>
        <end position="155"/>
    </location>
</feature>
<feature type="repeat" description="ANK" evidence="6">
    <location>
        <begin position="88"/>
        <end position="120"/>
    </location>
</feature>
<feature type="transmembrane region" description="Helical" evidence="7">
    <location>
        <begin position="568"/>
        <end position="587"/>
    </location>
</feature>
<dbReference type="PANTHER" id="PTHR31009">
    <property type="entry name" value="S-ADENOSYL-L-METHIONINE:CARBOXYL METHYLTRANSFERASE FAMILY PROTEIN"/>
    <property type="match status" value="1"/>
</dbReference>
<evidence type="ECO:0000256" key="3">
    <source>
        <dbReference type="ARBA" id="ARBA00022679"/>
    </source>
</evidence>
<dbReference type="AlphaFoldDB" id="A0A834H2W2"/>
<evidence type="ECO:0000256" key="6">
    <source>
        <dbReference type="PROSITE-ProRule" id="PRU00023"/>
    </source>
</evidence>
<dbReference type="SMART" id="SM00248">
    <property type="entry name" value="ANK"/>
    <property type="match status" value="6"/>
</dbReference>
<sequence length="1014" mass="113866">MANSATNFNGTTFMSYRSRAYKSASEKTPESLLFLCDFLREYGAAVPIDNRGDTVLHLLAINGNRAAFESLLRAGLLTDEALTKKNVHGNTALHEAARSGQTEFTEIMLRRKQDLVFLRNHDMDETPLYIAAAYGKREVFRVLESYGSDCMMRRRDGRTILHAAVDGERYRLAVNIVESYPDLACKQDEKGMTPLNFLITKASSFRSRSSYVFYDLSRTAFIPWQIVEAIIYSFIPPMYVEATSESQAANNEEAPRDNRVGCWLFKNIDDAKQKHALALLLANRLIEKEDWSRYINFPSTDSGASSIRILSLPRASDPLIQATKLGILELVMGILKKYPEAADSFDDNGRNILHISVEQKHRFLYDYLMCSVVYKDRMLADVDFQGNTVMHMATCSEKRPPRTPGVTDELIANVHGGQGNIDFHAGGKQGSVGVVNQMSWDVLWFKRVKHDSYPHLWHLRNFDGKSAEELFEENHSALREQAENAAKHVSNNLIVVAILIGTINFAALFTLPGGFDQNTGIPMLLNSNRQEVQFFMAYIGLALFFAFLSLATLMLIQLSRFDTNDFHVAIPVKTVLSCITIILSTGFSATAFGQGYILEGEGRSLRQVDGSHVHSNNNQEYSDQGGGSCINSCCKGFGSGKRCSRCCSYLEVTFKQRKKYTTKSLLRELLDQRRGVIDGARGLILQTIPENIDFRSPPSNPSNAFRIADFGSSTGPNTFVAMQNIIDAVMLKNQSTDQTDPTSTTPEFQVFFNDFVDNDFNTLFKTLPPNRLYFTAGVPGSFHNQLFPRASLHIAHCSCALHWLSRIPPGLTDRGSPAWNKDKIYCAGNKKEVTEAYFGQFQADMDAFLEARALELVEGGLVVIQIPGVPDCKVLPSDTCPGLNQEFLGESLADMIKMGVISQEQRDSFNVPAYHPSINEMETVVEMNKRFTIAKICTLIHPWIAKFVTLDVEKVCTDMRAVMENLLRDHFGSENMDLLFHLFAQKLQKNRLLYESTLHKGVNIFVLLKRRGNF</sequence>
<protein>
    <recommendedName>
        <fullName evidence="8">PGG domain-containing protein</fullName>
    </recommendedName>
</protein>
<dbReference type="InterPro" id="IPR026961">
    <property type="entry name" value="PGG_dom"/>
</dbReference>
<keyword evidence="2" id="KW-0489">Methyltransferase</keyword>
<keyword evidence="7" id="KW-0472">Membrane</keyword>
<evidence type="ECO:0000313" key="9">
    <source>
        <dbReference type="EMBL" id="KAF7146437.1"/>
    </source>
</evidence>
<gene>
    <name evidence="9" type="ORF">RHSIM_Rhsim04G0081700</name>
</gene>
<keyword evidence="6" id="KW-0040">ANK repeat</keyword>
<keyword evidence="10" id="KW-1185">Reference proteome</keyword>
<dbReference type="GO" id="GO:0046872">
    <property type="term" value="F:metal ion binding"/>
    <property type="evidence" value="ECO:0007669"/>
    <property type="project" value="UniProtKB-KW"/>
</dbReference>
<dbReference type="Pfam" id="PF12796">
    <property type="entry name" value="Ank_2"/>
    <property type="match status" value="1"/>
</dbReference>
<dbReference type="PROSITE" id="PS50088">
    <property type="entry name" value="ANK_REPEAT"/>
    <property type="match status" value="2"/>
</dbReference>
<dbReference type="Proteomes" id="UP000626092">
    <property type="component" value="Unassembled WGS sequence"/>
</dbReference>
<feature type="transmembrane region" description="Helical" evidence="7">
    <location>
        <begin position="493"/>
        <end position="515"/>
    </location>
</feature>
<keyword evidence="7" id="KW-0812">Transmembrane</keyword>
<evidence type="ECO:0000256" key="2">
    <source>
        <dbReference type="ARBA" id="ARBA00022603"/>
    </source>
</evidence>
<dbReference type="InterPro" id="IPR029063">
    <property type="entry name" value="SAM-dependent_MTases_sf"/>
</dbReference>
<keyword evidence="3" id="KW-0808">Transferase</keyword>
<dbReference type="InterPro" id="IPR002110">
    <property type="entry name" value="Ankyrin_rpt"/>
</dbReference>
<evidence type="ECO:0000256" key="1">
    <source>
        <dbReference type="ARBA" id="ARBA00007967"/>
    </source>
</evidence>
<feature type="transmembrane region" description="Helical" evidence="7">
    <location>
        <begin position="535"/>
        <end position="556"/>
    </location>
</feature>
<keyword evidence="5" id="KW-0460">Magnesium</keyword>
<keyword evidence="4" id="KW-0479">Metal-binding</keyword>